<accession>A0A7M1T0C5</accession>
<keyword evidence="2" id="KW-0732">Signal</keyword>
<dbReference type="PROSITE" id="PS51257">
    <property type="entry name" value="PROKAR_LIPOPROTEIN"/>
    <property type="match status" value="1"/>
</dbReference>
<gene>
    <name evidence="3" type="ORF">IMZ16_06805</name>
</gene>
<dbReference type="AlphaFoldDB" id="A0A7M1T0C5"/>
<evidence type="ECO:0000256" key="2">
    <source>
        <dbReference type="SAM" id="SignalP"/>
    </source>
</evidence>
<dbReference type="Proteomes" id="UP000593605">
    <property type="component" value="Chromosome"/>
</dbReference>
<evidence type="ECO:0008006" key="5">
    <source>
        <dbReference type="Google" id="ProtNLM"/>
    </source>
</evidence>
<feature type="signal peptide" evidence="2">
    <location>
        <begin position="1"/>
        <end position="20"/>
    </location>
</feature>
<evidence type="ECO:0000313" key="3">
    <source>
        <dbReference type="EMBL" id="QOR73245.1"/>
    </source>
</evidence>
<dbReference type="EMBL" id="CP063145">
    <property type="protein sequence ID" value="QOR73245.1"/>
    <property type="molecule type" value="Genomic_DNA"/>
</dbReference>
<organism evidence="3 4">
    <name type="scientific">Cruoricaptor ignavus</name>
    <dbReference type="NCBI Taxonomy" id="1118202"/>
    <lineage>
        <taxon>Bacteria</taxon>
        <taxon>Pseudomonadati</taxon>
        <taxon>Bacteroidota</taxon>
        <taxon>Flavobacteriia</taxon>
        <taxon>Flavobacteriales</taxon>
        <taxon>Weeksellaceae</taxon>
        <taxon>Cruoricaptor</taxon>
    </lineage>
</organism>
<name>A0A7M1T0C5_9FLAO</name>
<dbReference type="RefSeq" id="WP_193439414.1">
    <property type="nucleotide sequence ID" value="NZ_CP063145.1"/>
</dbReference>
<feature type="region of interest" description="Disordered" evidence="1">
    <location>
        <begin position="266"/>
        <end position="295"/>
    </location>
</feature>
<feature type="chain" id="PRO_5032406349" description="NTF2-like N-terminal transpeptidase domain-containing protein" evidence="2">
    <location>
        <begin position="21"/>
        <end position="394"/>
    </location>
</feature>
<protein>
    <recommendedName>
        <fullName evidence="5">NTF2-like N-terminal transpeptidase domain-containing protein</fullName>
    </recommendedName>
</protein>
<evidence type="ECO:0000313" key="4">
    <source>
        <dbReference type="Proteomes" id="UP000593605"/>
    </source>
</evidence>
<feature type="compositionally biased region" description="Basic and acidic residues" evidence="1">
    <location>
        <begin position="266"/>
        <end position="281"/>
    </location>
</feature>
<dbReference type="KEGG" id="civ:IMZ16_06805"/>
<reference evidence="3 4" key="1">
    <citation type="submission" date="2020-10" db="EMBL/GenBank/DDBJ databases">
        <title>Complete genome of Cruoricapor ignavus strain M1214 isolated from the blood culture of a febrile patient.</title>
        <authorList>
            <person name="Guglielmino C.J.D."/>
        </authorList>
    </citation>
    <scope>NUCLEOTIDE SEQUENCE [LARGE SCALE GENOMIC DNA]</scope>
    <source>
        <strain evidence="3 4">M1214</strain>
    </source>
</reference>
<sequence length="394" mass="42266">MKLKFNLFLAAAFVFLLSCKKDNVDGTTPQAFQASINDMSSSLNTLQQTKFNEALYILKTFGTDGKNDQEQLNSLAKMLDGKSVKEIFAMADQVAASHNITWSSDGPPSLGSMNIFGNEAPAQYDPNDIKAAGLSIEVEPLSIESGVGPKAYQIIPRLVDSGGNPIKFTGAALEAEMEVSSGGSRLLTMKSLMQDSDFQGFNVRLDRIPASKVLDNAIDITISVKTTKKTFRMLKTGVPVNSAALKATPPANADSATVKKDERLAEQVEENRPVNDAEESLRQQGNTNPAGDPRSTVEAFLKNLNDQNFRGAYGNADNPAWSSYEAFANPASGFGGVKNISIKSIGKPTVSGNAATVNASYEATDKEGNTTPLKVTFGLKNVNGNWKISSYKIN</sequence>
<proteinExistence type="predicted"/>
<evidence type="ECO:0000256" key="1">
    <source>
        <dbReference type="SAM" id="MobiDB-lite"/>
    </source>
</evidence>